<keyword evidence="1" id="KW-0677">Repeat</keyword>
<dbReference type="FunFam" id="1.25.40.10:FF:000031">
    <property type="entry name" value="Pentatricopeptide repeat-containing protein mitochondrial"/>
    <property type="match status" value="1"/>
</dbReference>
<dbReference type="AlphaFoldDB" id="A0A843TTP4"/>
<accession>A0A843TTP4</accession>
<evidence type="ECO:0000313" key="6">
    <source>
        <dbReference type="Proteomes" id="UP000652761"/>
    </source>
</evidence>
<gene>
    <name evidence="5" type="ORF">Taro_005653</name>
</gene>
<protein>
    <recommendedName>
        <fullName evidence="4">DYW domain-containing protein</fullName>
    </recommendedName>
</protein>
<dbReference type="FunFam" id="1.25.40.10:FF:000366">
    <property type="entry name" value="Pentatricopeptide (PPR) repeat-containing protein"/>
    <property type="match status" value="1"/>
</dbReference>
<evidence type="ECO:0000313" key="5">
    <source>
        <dbReference type="EMBL" id="MQL73307.1"/>
    </source>
</evidence>
<dbReference type="PANTHER" id="PTHR47926:SF400">
    <property type="entry name" value="PENTACOTRIPEPTIDE-REPEAT REGION OF PRORP DOMAIN-CONTAINING PROTEIN"/>
    <property type="match status" value="1"/>
</dbReference>
<feature type="region of interest" description="Disordered" evidence="3">
    <location>
        <begin position="1"/>
        <end position="20"/>
    </location>
</feature>
<dbReference type="GO" id="GO:0003723">
    <property type="term" value="F:RNA binding"/>
    <property type="evidence" value="ECO:0007669"/>
    <property type="project" value="InterPro"/>
</dbReference>
<keyword evidence="6" id="KW-1185">Reference proteome</keyword>
<dbReference type="InterPro" id="IPR002885">
    <property type="entry name" value="PPR_rpt"/>
</dbReference>
<name>A0A843TTP4_COLES</name>
<feature type="repeat" description="PPR" evidence="2">
    <location>
        <begin position="305"/>
        <end position="339"/>
    </location>
</feature>
<feature type="repeat" description="PPR" evidence="2">
    <location>
        <begin position="102"/>
        <end position="136"/>
    </location>
</feature>
<feature type="repeat" description="PPR" evidence="2">
    <location>
        <begin position="204"/>
        <end position="238"/>
    </location>
</feature>
<dbReference type="SUPFAM" id="SSF48452">
    <property type="entry name" value="TPR-like"/>
    <property type="match status" value="1"/>
</dbReference>
<evidence type="ECO:0000256" key="2">
    <source>
        <dbReference type="PROSITE-ProRule" id="PRU00708"/>
    </source>
</evidence>
<dbReference type="InterPro" id="IPR046960">
    <property type="entry name" value="PPR_At4g14850-like_plant"/>
</dbReference>
<organism evidence="5 6">
    <name type="scientific">Colocasia esculenta</name>
    <name type="common">Wild taro</name>
    <name type="synonym">Arum esculentum</name>
    <dbReference type="NCBI Taxonomy" id="4460"/>
    <lineage>
        <taxon>Eukaryota</taxon>
        <taxon>Viridiplantae</taxon>
        <taxon>Streptophyta</taxon>
        <taxon>Embryophyta</taxon>
        <taxon>Tracheophyta</taxon>
        <taxon>Spermatophyta</taxon>
        <taxon>Magnoliopsida</taxon>
        <taxon>Liliopsida</taxon>
        <taxon>Araceae</taxon>
        <taxon>Aroideae</taxon>
        <taxon>Colocasieae</taxon>
        <taxon>Colocasia</taxon>
    </lineage>
</organism>
<evidence type="ECO:0000256" key="3">
    <source>
        <dbReference type="SAM" id="MobiDB-lite"/>
    </source>
</evidence>
<dbReference type="Pfam" id="PF14432">
    <property type="entry name" value="DYW_deaminase"/>
    <property type="match status" value="1"/>
</dbReference>
<feature type="domain" description="DYW" evidence="4">
    <location>
        <begin position="520"/>
        <end position="614"/>
    </location>
</feature>
<dbReference type="Pfam" id="PF13041">
    <property type="entry name" value="PPR_2"/>
    <property type="match status" value="1"/>
</dbReference>
<proteinExistence type="predicted"/>
<dbReference type="GO" id="GO:0008270">
    <property type="term" value="F:zinc ion binding"/>
    <property type="evidence" value="ECO:0007669"/>
    <property type="project" value="InterPro"/>
</dbReference>
<dbReference type="InterPro" id="IPR032867">
    <property type="entry name" value="DYW_dom"/>
</dbReference>
<dbReference type="OrthoDB" id="736572at2759"/>
<dbReference type="Gene3D" id="1.25.40.10">
    <property type="entry name" value="Tetratricopeptide repeat domain"/>
    <property type="match status" value="4"/>
</dbReference>
<dbReference type="GO" id="GO:0009451">
    <property type="term" value="P:RNA modification"/>
    <property type="evidence" value="ECO:0007669"/>
    <property type="project" value="InterPro"/>
</dbReference>
<reference evidence="5" key="1">
    <citation type="submission" date="2017-07" db="EMBL/GenBank/DDBJ databases">
        <title>Taro Niue Genome Assembly and Annotation.</title>
        <authorList>
            <person name="Atibalentja N."/>
            <person name="Keating K."/>
            <person name="Fields C.J."/>
        </authorList>
    </citation>
    <scope>NUCLEOTIDE SEQUENCE</scope>
    <source>
        <strain evidence="5">Niue_2</strain>
        <tissue evidence="5">Leaf</tissue>
    </source>
</reference>
<dbReference type="FunFam" id="1.25.40.10:FF:000470">
    <property type="entry name" value="Pentatricopeptide repeat-containing protein At5g66520"/>
    <property type="match status" value="1"/>
</dbReference>
<dbReference type="PROSITE" id="PS51375">
    <property type="entry name" value="PPR"/>
    <property type="match status" value="3"/>
</dbReference>
<dbReference type="EMBL" id="NMUH01000161">
    <property type="protein sequence ID" value="MQL73307.1"/>
    <property type="molecule type" value="Genomic_DNA"/>
</dbReference>
<sequence>MMAIGGSVLPQSSHHHLLTPNNSHGQVGPELWQRQLGCPSSLLPHQCRSLEEFRQVHAQLIKLGQDGDTRRAAGDLIAACALSDWGSMDYALSIFRCVQDPTSFQLNALIRGFVRRGDPAAAFVLYRDVQEGGLAPDNFTFTFLLKACARFPDVGEGSQIHGLVCKHGFQSDMFVQNSLISMYGNCGEIGLSRKVFDQMGGQRSVASWSALLAAHTRVGLWKECLALYGRMRSEGWRADESTLVSVLSCSTHMGAMEIGRCLHCCLLRTTSKPNVIVQTSLVDMYIKCGCLKKGLRVFRAMEEKNLWTYSVVISGLAMHGDCEKALWVFADMLRDDLRPDGAVYVSVLTACSRAGLLAEGLRCFDRMRFEHHIMPSLQHYTCLVDLMARAGKLEEAYDFIRGMPVEPNSIIWRCLLSACRVHRNLELGELAIRRLLELDPGNAGDYLLMSNMYAQAGRWEDAARIRTAMVDRALLQVPGSSTVEADGKLHRFVSRDHSHPQSSAVHEMLQQMEWQLRLEGYSPDTSEVLAAEVDDNERLRILRGHSQKLAVAFGLISIDGAYSPIRIVKNLRMCRDCHTYTKLISKIFEREIIVRDRSRFHHFREGICSCSDYW</sequence>
<dbReference type="Pfam" id="PF01535">
    <property type="entry name" value="PPR"/>
    <property type="match status" value="6"/>
</dbReference>
<dbReference type="NCBIfam" id="TIGR00756">
    <property type="entry name" value="PPR"/>
    <property type="match status" value="3"/>
</dbReference>
<dbReference type="InterPro" id="IPR046848">
    <property type="entry name" value="E_motif"/>
</dbReference>
<dbReference type="Pfam" id="PF20431">
    <property type="entry name" value="E_motif"/>
    <property type="match status" value="1"/>
</dbReference>
<comment type="caution">
    <text evidence="5">The sequence shown here is derived from an EMBL/GenBank/DDBJ whole genome shotgun (WGS) entry which is preliminary data.</text>
</comment>
<evidence type="ECO:0000256" key="1">
    <source>
        <dbReference type="ARBA" id="ARBA00022737"/>
    </source>
</evidence>
<dbReference type="PANTHER" id="PTHR47926">
    <property type="entry name" value="PENTATRICOPEPTIDE REPEAT-CONTAINING PROTEIN"/>
    <property type="match status" value="1"/>
</dbReference>
<evidence type="ECO:0000259" key="4">
    <source>
        <dbReference type="Pfam" id="PF14432"/>
    </source>
</evidence>
<dbReference type="InterPro" id="IPR011990">
    <property type="entry name" value="TPR-like_helical_dom_sf"/>
</dbReference>
<dbReference type="Proteomes" id="UP000652761">
    <property type="component" value="Unassembled WGS sequence"/>
</dbReference>